<sequence>MAARTLNLMLALWLFFSAFVWQRTAPSMANAWILGIVVSAVSVASMLRKVWLRYVNTALSAWLLASAFLLPQRSSLAVWNDVAVALAMLAVSLVPGSLYARTELRRRQPAAAEA</sequence>
<accession>A0ABM7X4Y1</accession>
<dbReference type="RefSeq" id="WP_248357353.1">
    <property type="nucleotide sequence ID" value="NZ_AP025591.1"/>
</dbReference>
<keyword evidence="1" id="KW-0812">Transmembrane</keyword>
<proteinExistence type="predicted"/>
<evidence type="ECO:0000313" key="4">
    <source>
        <dbReference type="Proteomes" id="UP001162891"/>
    </source>
</evidence>
<dbReference type="InterPro" id="IPR005530">
    <property type="entry name" value="SPW"/>
</dbReference>
<evidence type="ECO:0000256" key="1">
    <source>
        <dbReference type="SAM" id="Phobius"/>
    </source>
</evidence>
<dbReference type="Proteomes" id="UP001162891">
    <property type="component" value="Chromosome"/>
</dbReference>
<feature type="transmembrane region" description="Helical" evidence="1">
    <location>
        <begin position="82"/>
        <end position="100"/>
    </location>
</feature>
<dbReference type="EMBL" id="AP025591">
    <property type="protein sequence ID" value="BDG06879.1"/>
    <property type="molecule type" value="Genomic_DNA"/>
</dbReference>
<organism evidence="3 4">
    <name type="scientific">Anaeromyxobacter oryzae</name>
    <dbReference type="NCBI Taxonomy" id="2918170"/>
    <lineage>
        <taxon>Bacteria</taxon>
        <taxon>Pseudomonadati</taxon>
        <taxon>Myxococcota</taxon>
        <taxon>Myxococcia</taxon>
        <taxon>Myxococcales</taxon>
        <taxon>Cystobacterineae</taxon>
        <taxon>Anaeromyxobacteraceae</taxon>
        <taxon>Anaeromyxobacter</taxon>
    </lineage>
</organism>
<feature type="domain" description="SPW repeat-containing integral membrane" evidence="2">
    <location>
        <begin position="4"/>
        <end position="93"/>
    </location>
</feature>
<feature type="transmembrane region" description="Helical" evidence="1">
    <location>
        <begin position="30"/>
        <end position="47"/>
    </location>
</feature>
<keyword evidence="1" id="KW-0472">Membrane</keyword>
<feature type="transmembrane region" description="Helical" evidence="1">
    <location>
        <begin position="54"/>
        <end position="70"/>
    </location>
</feature>
<evidence type="ECO:0000259" key="2">
    <source>
        <dbReference type="Pfam" id="PF03779"/>
    </source>
</evidence>
<name>A0ABM7X4Y1_9BACT</name>
<reference evidence="4" key="1">
    <citation type="journal article" date="2022" name="Int. J. Syst. Evol. Microbiol.">
        <title>Anaeromyxobacter oryzae sp. nov., Anaeromyxobacter diazotrophicus sp. nov. and Anaeromyxobacter paludicola sp. nov., isolated from paddy soils.</title>
        <authorList>
            <person name="Itoh H."/>
            <person name="Xu Z."/>
            <person name="Mise K."/>
            <person name="Masuda Y."/>
            <person name="Ushijima N."/>
            <person name="Hayakawa C."/>
            <person name="Shiratori Y."/>
            <person name="Senoo K."/>
        </authorList>
    </citation>
    <scope>NUCLEOTIDE SEQUENCE [LARGE SCALE GENOMIC DNA]</scope>
    <source>
        <strain evidence="4">Red232</strain>
    </source>
</reference>
<dbReference type="Pfam" id="PF03779">
    <property type="entry name" value="SPW"/>
    <property type="match status" value="1"/>
</dbReference>
<keyword evidence="4" id="KW-1185">Reference proteome</keyword>
<gene>
    <name evidence="3" type="ORF">AMOR_58750</name>
</gene>
<protein>
    <recommendedName>
        <fullName evidence="2">SPW repeat-containing integral membrane domain-containing protein</fullName>
    </recommendedName>
</protein>
<keyword evidence="1" id="KW-1133">Transmembrane helix</keyword>
<evidence type="ECO:0000313" key="3">
    <source>
        <dbReference type="EMBL" id="BDG06879.1"/>
    </source>
</evidence>